<gene>
    <name evidence="1" type="ORF">J2S74_003077</name>
</gene>
<name>A0ABT9ZXL8_9BACI</name>
<keyword evidence="2" id="KW-1185">Reference proteome</keyword>
<dbReference type="InterPro" id="IPR025942">
    <property type="entry name" value="SpoVIF"/>
</dbReference>
<evidence type="ECO:0008006" key="3">
    <source>
        <dbReference type="Google" id="ProtNLM"/>
    </source>
</evidence>
<protein>
    <recommendedName>
        <fullName evidence="3">Stage VI sporulation protein F</fullName>
    </recommendedName>
</protein>
<dbReference type="RefSeq" id="WP_307326769.1">
    <property type="nucleotide sequence ID" value="NZ_JAUSUG010000012.1"/>
</dbReference>
<dbReference type="Proteomes" id="UP001230005">
    <property type="component" value="Unassembled WGS sequence"/>
</dbReference>
<accession>A0ABT9ZXL8</accession>
<sequence length="88" mass="9947">MSKDNLFKNIEKKSGVNMQELFKLANSIQGANFKDEKTVRGIIQEVGKLANKKVPKETEDQLVKTITQNPQAIDMNKIAKMIDGKKKK</sequence>
<dbReference type="EMBL" id="JAUSUG010000012">
    <property type="protein sequence ID" value="MDQ0255695.1"/>
    <property type="molecule type" value="Genomic_DNA"/>
</dbReference>
<evidence type="ECO:0000313" key="2">
    <source>
        <dbReference type="Proteomes" id="UP001230005"/>
    </source>
</evidence>
<evidence type="ECO:0000313" key="1">
    <source>
        <dbReference type="EMBL" id="MDQ0255695.1"/>
    </source>
</evidence>
<reference evidence="1 2" key="1">
    <citation type="submission" date="2023-07" db="EMBL/GenBank/DDBJ databases">
        <title>Genomic Encyclopedia of Type Strains, Phase IV (KMG-IV): sequencing the most valuable type-strain genomes for metagenomic binning, comparative biology and taxonomic classification.</title>
        <authorList>
            <person name="Goeker M."/>
        </authorList>
    </citation>
    <scope>NUCLEOTIDE SEQUENCE [LARGE SCALE GENOMIC DNA]</scope>
    <source>
        <strain evidence="1 2">DSM 9768</strain>
    </source>
</reference>
<proteinExistence type="predicted"/>
<organism evidence="1 2">
    <name type="scientific">Evansella vedderi</name>
    <dbReference type="NCBI Taxonomy" id="38282"/>
    <lineage>
        <taxon>Bacteria</taxon>
        <taxon>Bacillati</taxon>
        <taxon>Bacillota</taxon>
        <taxon>Bacilli</taxon>
        <taxon>Bacillales</taxon>
        <taxon>Bacillaceae</taxon>
        <taxon>Evansella</taxon>
    </lineage>
</organism>
<dbReference type="Pfam" id="PF14069">
    <property type="entry name" value="SpoVIF"/>
    <property type="match status" value="1"/>
</dbReference>
<comment type="caution">
    <text evidence="1">The sequence shown here is derived from an EMBL/GenBank/DDBJ whole genome shotgun (WGS) entry which is preliminary data.</text>
</comment>